<evidence type="ECO:0000313" key="7">
    <source>
        <dbReference type="EMBL" id="GJD48361.1"/>
    </source>
</evidence>
<comment type="cofactor">
    <cofactor evidence="1">
        <name>Zn(2+)</name>
        <dbReference type="ChEBI" id="CHEBI:29105"/>
    </cofactor>
</comment>
<dbReference type="InterPro" id="IPR036866">
    <property type="entry name" value="RibonucZ/Hydroxyglut_hydro"/>
</dbReference>
<proteinExistence type="inferred from homology"/>
<dbReference type="PANTHER" id="PTHR42978">
    <property type="entry name" value="QUORUM-QUENCHING LACTONASE YTNP-RELATED-RELATED"/>
    <property type="match status" value="1"/>
</dbReference>
<evidence type="ECO:0000256" key="2">
    <source>
        <dbReference type="ARBA" id="ARBA00007749"/>
    </source>
</evidence>
<evidence type="ECO:0000259" key="6">
    <source>
        <dbReference type="SMART" id="SM00849"/>
    </source>
</evidence>
<accession>A0ABQ4QSQ5</accession>
<keyword evidence="5" id="KW-0862">Zinc</keyword>
<keyword evidence="8" id="KW-1185">Reference proteome</keyword>
<evidence type="ECO:0000313" key="8">
    <source>
        <dbReference type="Proteomes" id="UP001055167"/>
    </source>
</evidence>
<comment type="caution">
    <text evidence="7">The sequence shown here is derived from an EMBL/GenBank/DDBJ whole genome shotgun (WGS) entry which is preliminary data.</text>
</comment>
<dbReference type="EMBL" id="BPQH01000003">
    <property type="protein sequence ID" value="GJD48361.1"/>
    <property type="molecule type" value="Genomic_DNA"/>
</dbReference>
<dbReference type="SUPFAM" id="SSF56281">
    <property type="entry name" value="Metallo-hydrolase/oxidoreductase"/>
    <property type="match status" value="1"/>
</dbReference>
<keyword evidence="3" id="KW-0479">Metal-binding</keyword>
<dbReference type="RefSeq" id="WP_128565124.1">
    <property type="nucleotide sequence ID" value="NZ_BPQH01000003.1"/>
</dbReference>
<dbReference type="CDD" id="cd07729">
    <property type="entry name" value="AHL_lactonase_MBL-fold"/>
    <property type="match status" value="1"/>
</dbReference>
<dbReference type="PANTHER" id="PTHR42978:SF2">
    <property type="entry name" value="102 KBASES UNSTABLE REGION: FROM 1 TO 119443"/>
    <property type="match status" value="1"/>
</dbReference>
<dbReference type="Gene3D" id="3.60.15.10">
    <property type="entry name" value="Ribonuclease Z/Hydroxyacylglutathione hydrolase-like"/>
    <property type="match status" value="1"/>
</dbReference>
<dbReference type="SMART" id="SM00849">
    <property type="entry name" value="Lactamase_B"/>
    <property type="match status" value="1"/>
</dbReference>
<evidence type="ECO:0000256" key="3">
    <source>
        <dbReference type="ARBA" id="ARBA00022723"/>
    </source>
</evidence>
<comment type="similarity">
    <text evidence="2">Belongs to the metallo-beta-lactamase superfamily.</text>
</comment>
<name>A0ABQ4QSQ5_9HYPH</name>
<dbReference type="Pfam" id="PF00753">
    <property type="entry name" value="Lactamase_B"/>
    <property type="match status" value="1"/>
</dbReference>
<dbReference type="InterPro" id="IPR001279">
    <property type="entry name" value="Metallo-B-lactamas"/>
</dbReference>
<keyword evidence="4" id="KW-0378">Hydrolase</keyword>
<feature type="domain" description="Metallo-beta-lactamase" evidence="6">
    <location>
        <begin position="29"/>
        <end position="235"/>
    </location>
</feature>
<organism evidence="7 8">
    <name type="scientific">Methylobacterium crusticola</name>
    <dbReference type="NCBI Taxonomy" id="1697972"/>
    <lineage>
        <taxon>Bacteria</taxon>
        <taxon>Pseudomonadati</taxon>
        <taxon>Pseudomonadota</taxon>
        <taxon>Alphaproteobacteria</taxon>
        <taxon>Hyphomicrobiales</taxon>
        <taxon>Methylobacteriaceae</taxon>
        <taxon>Methylobacterium</taxon>
    </lineage>
</organism>
<gene>
    <name evidence="7" type="primary">attM_1</name>
    <name evidence="7" type="ORF">OPKNFCMD_1079</name>
</gene>
<reference evidence="7" key="2">
    <citation type="submission" date="2021-08" db="EMBL/GenBank/DDBJ databases">
        <authorList>
            <person name="Tani A."/>
            <person name="Ola A."/>
            <person name="Ogura Y."/>
            <person name="Katsura K."/>
            <person name="Hayashi T."/>
        </authorList>
    </citation>
    <scope>NUCLEOTIDE SEQUENCE</scope>
    <source>
        <strain evidence="7">KCTC 52305</strain>
    </source>
</reference>
<dbReference type="InterPro" id="IPR051013">
    <property type="entry name" value="MBL_superfamily_lactonases"/>
</dbReference>
<evidence type="ECO:0000256" key="4">
    <source>
        <dbReference type="ARBA" id="ARBA00022801"/>
    </source>
</evidence>
<evidence type="ECO:0000256" key="5">
    <source>
        <dbReference type="ARBA" id="ARBA00022833"/>
    </source>
</evidence>
<sequence length="252" mass="26847">MKLFAFDCGSVALPHRAVLDGEAGTITVPVPAFLIRHPRGTALFDTGLHRAMATDPVGRLGPLARFMTVAATPAQHILSHLAAVGLGAGDVDLVVNSHLHNDHCGGNDAFPAATVVLQRAEWEAAHDPERAATAGYDPRDFDHGQDLRLLDGDSDLFGDGTVRLLATPGHTPGHQSLLLDAGGRTLLLTADACYLRRSMDEIRLPRILADAAETEASLRRLRRMRDAGTQTLYGHDAAQWAGVPKAPAAVWG</sequence>
<dbReference type="Proteomes" id="UP001055167">
    <property type="component" value="Unassembled WGS sequence"/>
</dbReference>
<reference evidence="7" key="1">
    <citation type="journal article" date="2021" name="Front. Microbiol.">
        <title>Comprehensive Comparative Genomics and Phenotyping of Methylobacterium Species.</title>
        <authorList>
            <person name="Alessa O."/>
            <person name="Ogura Y."/>
            <person name="Fujitani Y."/>
            <person name="Takami H."/>
            <person name="Hayashi T."/>
            <person name="Sahin N."/>
            <person name="Tani A."/>
        </authorList>
    </citation>
    <scope>NUCLEOTIDE SEQUENCE</scope>
    <source>
        <strain evidence="7">KCTC 52305</strain>
    </source>
</reference>
<protein>
    <submittedName>
        <fullName evidence="7">N-acyl homoserine lactonase AttM</fullName>
    </submittedName>
</protein>
<evidence type="ECO:0000256" key="1">
    <source>
        <dbReference type="ARBA" id="ARBA00001947"/>
    </source>
</evidence>